<reference evidence="6 7" key="1">
    <citation type="submission" date="2023-03" db="EMBL/GenBank/DDBJ databases">
        <title>Bacillus Genome Sequencing.</title>
        <authorList>
            <person name="Dunlap C."/>
        </authorList>
    </citation>
    <scope>NUCLEOTIDE SEQUENCE [LARGE SCALE GENOMIC DNA]</scope>
    <source>
        <strain evidence="6 7">BD-533</strain>
    </source>
</reference>
<dbReference type="InterPro" id="IPR017554">
    <property type="entry name" value="Malonate_deCOase_MdcHsu"/>
</dbReference>
<comment type="caution">
    <text evidence="6">The sequence shown here is derived from an EMBL/GenBank/DDBJ whole genome shotgun (WGS) entry which is preliminary data.</text>
</comment>
<protein>
    <recommendedName>
        <fullName evidence="4">Malonyl CoA-acyl carrier protein transacylase</fullName>
        <ecNumber evidence="4">2.3.1.39</ecNumber>
    </recommendedName>
</protein>
<accession>A0ABU6G8F0</accession>
<dbReference type="PIRSF" id="PIRSF000446">
    <property type="entry name" value="Mct"/>
    <property type="match status" value="1"/>
</dbReference>
<keyword evidence="7" id="KW-1185">Reference proteome</keyword>
<dbReference type="Proteomes" id="UP001338137">
    <property type="component" value="Unassembled WGS sequence"/>
</dbReference>
<dbReference type="Pfam" id="PF00698">
    <property type="entry name" value="Acyl_transf_1"/>
    <property type="match status" value="1"/>
</dbReference>
<keyword evidence="2 4" id="KW-0012">Acyltransferase</keyword>
<name>A0ABU6G8F0_9BACL</name>
<evidence type="ECO:0000259" key="5">
    <source>
        <dbReference type="SMART" id="SM00827"/>
    </source>
</evidence>
<dbReference type="InterPro" id="IPR050858">
    <property type="entry name" value="Mal-CoA-ACP_Trans/PKS_FabD"/>
</dbReference>
<evidence type="ECO:0000256" key="3">
    <source>
        <dbReference type="ARBA" id="ARBA00048462"/>
    </source>
</evidence>
<dbReference type="PANTHER" id="PTHR42681:SF1">
    <property type="entry name" value="MALONYL-COA-ACYL CARRIER PROTEIN TRANSACYLASE, MITOCHONDRIAL"/>
    <property type="match status" value="1"/>
</dbReference>
<comment type="similarity">
    <text evidence="4">Belongs to the fabD family.</text>
</comment>
<comment type="catalytic activity">
    <reaction evidence="3 4">
        <text>holo-[ACP] + malonyl-CoA = malonyl-[ACP] + CoA</text>
        <dbReference type="Rhea" id="RHEA:41792"/>
        <dbReference type="Rhea" id="RHEA-COMP:9623"/>
        <dbReference type="Rhea" id="RHEA-COMP:9685"/>
        <dbReference type="ChEBI" id="CHEBI:57287"/>
        <dbReference type="ChEBI" id="CHEBI:57384"/>
        <dbReference type="ChEBI" id="CHEBI:64479"/>
        <dbReference type="ChEBI" id="CHEBI:78449"/>
        <dbReference type="EC" id="2.3.1.39"/>
    </reaction>
</comment>
<evidence type="ECO:0000256" key="4">
    <source>
        <dbReference type="PIRNR" id="PIRNR000446"/>
    </source>
</evidence>
<gene>
    <name evidence="6" type="primary">mdcH</name>
    <name evidence="6" type="ORF">P4I72_25200</name>
</gene>
<dbReference type="RefSeq" id="WP_326074469.1">
    <property type="nucleotide sequence ID" value="NZ_JARLKY010000068.1"/>
</dbReference>
<dbReference type="EMBL" id="JARLKY010000068">
    <property type="protein sequence ID" value="MEC0230435.1"/>
    <property type="molecule type" value="Genomic_DNA"/>
</dbReference>
<dbReference type="InterPro" id="IPR016035">
    <property type="entry name" value="Acyl_Trfase/lysoPLipase"/>
</dbReference>
<dbReference type="InterPro" id="IPR001227">
    <property type="entry name" value="Ac_transferase_dom_sf"/>
</dbReference>
<dbReference type="Gene3D" id="3.30.70.250">
    <property type="entry name" value="Malonyl-CoA ACP transacylase, ACP-binding"/>
    <property type="match status" value="1"/>
</dbReference>
<dbReference type="InterPro" id="IPR014043">
    <property type="entry name" value="Acyl_transferase_dom"/>
</dbReference>
<dbReference type="SMART" id="SM00827">
    <property type="entry name" value="PKS_AT"/>
    <property type="match status" value="1"/>
</dbReference>
<dbReference type="InterPro" id="IPR016036">
    <property type="entry name" value="Malonyl_transacylase_ACP-bd"/>
</dbReference>
<evidence type="ECO:0000256" key="2">
    <source>
        <dbReference type="ARBA" id="ARBA00023315"/>
    </source>
</evidence>
<dbReference type="SUPFAM" id="SSF52151">
    <property type="entry name" value="FabD/lysophospholipase-like"/>
    <property type="match status" value="1"/>
</dbReference>
<organism evidence="6 7">
    <name type="scientific">Paenibacillus alba</name>
    <dbReference type="NCBI Taxonomy" id="1197127"/>
    <lineage>
        <taxon>Bacteria</taxon>
        <taxon>Bacillati</taxon>
        <taxon>Bacillota</taxon>
        <taxon>Bacilli</taxon>
        <taxon>Bacillales</taxon>
        <taxon>Paenibacillaceae</taxon>
        <taxon>Paenibacillus</taxon>
    </lineage>
</organism>
<dbReference type="NCBIfam" id="TIGR03131">
    <property type="entry name" value="malonate_mdcH"/>
    <property type="match status" value="1"/>
</dbReference>
<dbReference type="InterPro" id="IPR024925">
    <property type="entry name" value="Malonyl_CoA-ACP_transAc"/>
</dbReference>
<keyword evidence="1 4" id="KW-0808">Transferase</keyword>
<dbReference type="Gene3D" id="3.40.366.10">
    <property type="entry name" value="Malonyl-Coenzyme A Acyl Carrier Protein, domain 2"/>
    <property type="match status" value="1"/>
</dbReference>
<feature type="domain" description="Malonyl-CoA:ACP transacylase (MAT)" evidence="5">
    <location>
        <begin position="6"/>
        <end position="307"/>
    </location>
</feature>
<proteinExistence type="inferred from homology"/>
<evidence type="ECO:0000256" key="1">
    <source>
        <dbReference type="ARBA" id="ARBA00022679"/>
    </source>
</evidence>
<sequence length="312" mass="34314">MSVAFLFPGQGSQFPGMLHQLPSHPMIETTLDEASSFMDKDALSIDTSEALSSTVSVQLALLYSGVAVGRALIQEGPKPDFVAGHSVGAFAAAVISEALSFRDACELVKLRAEWMENSFRFGYGMGVIVGIREQKLHSMVDKAFKSGQEVFIANLNGPHQITIAGKLEHIQDLFVEARRNGARKAEYLHVSVPSHCKLLNQVSHDLEIAMKKVIFKEPCFPYVANTNARLLRTADAIRKDLACGVANPVQWHQATTLLSELGVRLFVEMLPGQVLTNLARQALPSVQSIAMGETRLDSVVYLINREHKWNET</sequence>
<dbReference type="EC" id="2.3.1.39" evidence="4"/>
<dbReference type="SUPFAM" id="SSF55048">
    <property type="entry name" value="Probable ACP-binding domain of malonyl-CoA ACP transacylase"/>
    <property type="match status" value="1"/>
</dbReference>
<evidence type="ECO:0000313" key="7">
    <source>
        <dbReference type="Proteomes" id="UP001338137"/>
    </source>
</evidence>
<evidence type="ECO:0000313" key="6">
    <source>
        <dbReference type="EMBL" id="MEC0230435.1"/>
    </source>
</evidence>
<dbReference type="PANTHER" id="PTHR42681">
    <property type="entry name" value="MALONYL-COA-ACYL CARRIER PROTEIN TRANSACYLASE, MITOCHONDRIAL"/>
    <property type="match status" value="1"/>
</dbReference>